<feature type="transmembrane region" description="Helical" evidence="13">
    <location>
        <begin position="588"/>
        <end position="611"/>
    </location>
</feature>
<comment type="similarity">
    <text evidence="3">Belongs to the AAA ATPase family.</text>
</comment>
<dbReference type="STRING" id="44316.ENSEGOP00005016951"/>
<dbReference type="GO" id="GO:0042645">
    <property type="term" value="C:mitochondrial nucleoid"/>
    <property type="evidence" value="ECO:0007669"/>
    <property type="project" value="UniProtKB-SubCell"/>
</dbReference>
<dbReference type="InterPro" id="IPR003593">
    <property type="entry name" value="AAA+_ATPase"/>
</dbReference>
<keyword evidence="16" id="KW-1185">Reference proteome</keyword>
<evidence type="ECO:0000313" key="16">
    <source>
        <dbReference type="Proteomes" id="UP000276834"/>
    </source>
</evidence>
<dbReference type="SUPFAM" id="SSF52540">
    <property type="entry name" value="P-loop containing nucleoside triphosphate hydrolases"/>
    <property type="match status" value="1"/>
</dbReference>
<organism evidence="15 16">
    <name type="scientific">Chloebia gouldiae</name>
    <name type="common">Gouldian finch</name>
    <name type="synonym">Erythrura gouldiae</name>
    <dbReference type="NCBI Taxonomy" id="44316"/>
    <lineage>
        <taxon>Eukaryota</taxon>
        <taxon>Metazoa</taxon>
        <taxon>Chordata</taxon>
        <taxon>Craniata</taxon>
        <taxon>Vertebrata</taxon>
        <taxon>Euteleostomi</taxon>
        <taxon>Archelosauria</taxon>
        <taxon>Archosauria</taxon>
        <taxon>Dinosauria</taxon>
        <taxon>Saurischia</taxon>
        <taxon>Theropoda</taxon>
        <taxon>Coelurosauria</taxon>
        <taxon>Aves</taxon>
        <taxon>Neognathae</taxon>
        <taxon>Neoaves</taxon>
        <taxon>Telluraves</taxon>
        <taxon>Australaves</taxon>
        <taxon>Passeriformes</taxon>
        <taxon>Passeroidea</taxon>
        <taxon>Passeridae</taxon>
        <taxon>Chloebia</taxon>
    </lineage>
</organism>
<proteinExistence type="inferred from homology"/>
<comment type="caution">
    <text evidence="15">The sequence shown here is derived from an EMBL/GenBank/DDBJ whole genome shotgun (WGS) entry which is preliminary data.</text>
</comment>
<name>A0A3L8RT51_CHLGU</name>
<feature type="transmembrane region" description="Helical" evidence="13">
    <location>
        <begin position="557"/>
        <end position="582"/>
    </location>
</feature>
<dbReference type="GO" id="GO:0005524">
    <property type="term" value="F:ATP binding"/>
    <property type="evidence" value="ECO:0007669"/>
    <property type="project" value="UniProtKB-KW"/>
</dbReference>
<dbReference type="EMBL" id="QUSF01000279">
    <property type="protein sequence ID" value="RLV84387.1"/>
    <property type="molecule type" value="Genomic_DNA"/>
</dbReference>
<evidence type="ECO:0000256" key="5">
    <source>
        <dbReference type="ARBA" id="ARBA00022792"/>
    </source>
</evidence>
<feature type="non-terminal residue" evidence="15">
    <location>
        <position position="676"/>
    </location>
</feature>
<accession>A0A3L8RT51</accession>
<dbReference type="CDD" id="cd19512">
    <property type="entry name" value="RecA-like_ATAD3-like"/>
    <property type="match status" value="1"/>
</dbReference>
<evidence type="ECO:0000256" key="12">
    <source>
        <dbReference type="SAM" id="MobiDB-lite"/>
    </source>
</evidence>
<evidence type="ECO:0000256" key="1">
    <source>
        <dbReference type="ARBA" id="ARBA00004273"/>
    </source>
</evidence>
<evidence type="ECO:0000256" key="13">
    <source>
        <dbReference type="SAM" id="Phobius"/>
    </source>
</evidence>
<comment type="subcellular location">
    <subcellularLocation>
        <location evidence="1">Mitochondrion inner membrane</location>
    </subcellularLocation>
    <subcellularLocation>
        <location evidence="2">Mitochondrion matrix</location>
        <location evidence="2">Mitochondrion nucleoid</location>
    </subcellularLocation>
</comment>
<reference evidence="15 16" key="1">
    <citation type="journal article" date="2018" name="Proc. R. Soc. B">
        <title>A non-coding region near Follistatin controls head colour polymorphism in the Gouldian finch.</title>
        <authorList>
            <person name="Toomey M.B."/>
            <person name="Marques C.I."/>
            <person name="Andrade P."/>
            <person name="Araujo P.M."/>
            <person name="Sabatino S."/>
            <person name="Gazda M.A."/>
            <person name="Afonso S."/>
            <person name="Lopes R.J."/>
            <person name="Corbo J.C."/>
            <person name="Carneiro M."/>
        </authorList>
    </citation>
    <scope>NUCLEOTIDE SEQUENCE [LARGE SCALE GENOMIC DNA]</scope>
    <source>
        <strain evidence="15">Red01</strain>
        <tissue evidence="15">Muscle</tissue>
    </source>
</reference>
<evidence type="ECO:0000256" key="2">
    <source>
        <dbReference type="ARBA" id="ARBA00004436"/>
    </source>
</evidence>
<dbReference type="Pfam" id="PF12037">
    <property type="entry name" value="ATAD3_N"/>
    <property type="match status" value="1"/>
</dbReference>
<feature type="compositionally biased region" description="Low complexity" evidence="12">
    <location>
        <begin position="659"/>
        <end position="676"/>
    </location>
</feature>
<keyword evidence="10" id="KW-1135">Mitochondrion nucleoid</keyword>
<gene>
    <name evidence="15" type="ORF">DV515_00016278</name>
</gene>
<feature type="domain" description="AAA+ ATPase" evidence="14">
    <location>
        <begin position="176"/>
        <end position="309"/>
    </location>
</feature>
<evidence type="ECO:0000256" key="11">
    <source>
        <dbReference type="SAM" id="Coils"/>
    </source>
</evidence>
<dbReference type="GO" id="GO:0016887">
    <property type="term" value="F:ATP hydrolysis activity"/>
    <property type="evidence" value="ECO:0007669"/>
    <property type="project" value="InterPro"/>
</dbReference>
<dbReference type="InterPro" id="IPR027417">
    <property type="entry name" value="P-loop_NTPase"/>
</dbReference>
<evidence type="ECO:0000256" key="3">
    <source>
        <dbReference type="ARBA" id="ARBA00006914"/>
    </source>
</evidence>
<keyword evidence="9 13" id="KW-0472">Membrane</keyword>
<dbReference type="AlphaFoldDB" id="A0A3L8RT51"/>
<evidence type="ECO:0000256" key="8">
    <source>
        <dbReference type="ARBA" id="ARBA00023128"/>
    </source>
</evidence>
<keyword evidence="7 11" id="KW-0175">Coiled coil</keyword>
<keyword evidence="4" id="KW-0547">Nucleotide-binding</keyword>
<dbReference type="OrthoDB" id="199596at2759"/>
<dbReference type="Pfam" id="PF00004">
    <property type="entry name" value="AAA"/>
    <property type="match status" value="1"/>
</dbReference>
<dbReference type="GO" id="GO:0005743">
    <property type="term" value="C:mitochondrial inner membrane"/>
    <property type="evidence" value="ECO:0007669"/>
    <property type="project" value="UniProtKB-SubCell"/>
</dbReference>
<dbReference type="GO" id="GO:0007005">
    <property type="term" value="P:mitochondrion organization"/>
    <property type="evidence" value="ECO:0007669"/>
    <property type="project" value="TreeGrafter"/>
</dbReference>
<keyword evidence="13" id="KW-0812">Transmembrane</keyword>
<dbReference type="GO" id="GO:0008270">
    <property type="term" value="F:zinc ion binding"/>
    <property type="evidence" value="ECO:0007669"/>
    <property type="project" value="TreeGrafter"/>
</dbReference>
<dbReference type="FunFam" id="3.40.50.300:FF:000470">
    <property type="entry name" value="ATPase family, AAA domain containing 3A"/>
    <property type="match status" value="1"/>
</dbReference>
<keyword evidence="6" id="KW-0067">ATP-binding</keyword>
<evidence type="ECO:0000313" key="15">
    <source>
        <dbReference type="EMBL" id="RLV84387.1"/>
    </source>
</evidence>
<dbReference type="Proteomes" id="UP000276834">
    <property type="component" value="Unassembled WGS sequence"/>
</dbReference>
<dbReference type="SMART" id="SM00382">
    <property type="entry name" value="AAA"/>
    <property type="match status" value="1"/>
</dbReference>
<feature type="coiled-coil region" evidence="11">
    <location>
        <begin position="21"/>
        <end position="51"/>
    </location>
</feature>
<evidence type="ECO:0000256" key="9">
    <source>
        <dbReference type="ARBA" id="ARBA00023136"/>
    </source>
</evidence>
<keyword evidence="8" id="KW-0496">Mitochondrion</keyword>
<keyword evidence="5" id="KW-0999">Mitochondrion inner membrane</keyword>
<evidence type="ECO:0000256" key="4">
    <source>
        <dbReference type="ARBA" id="ARBA00022741"/>
    </source>
</evidence>
<dbReference type="Gene3D" id="3.40.50.300">
    <property type="entry name" value="P-loop containing nucleotide triphosphate hydrolases"/>
    <property type="match status" value="1"/>
</dbReference>
<dbReference type="InterPro" id="IPR021911">
    <property type="entry name" value="ATAD3_N"/>
</dbReference>
<sequence>MRRATVEREMELRHKNEMLRVEAEARARAKAERENADIIREQIRLKAAEHRQTVLESLRTAGMLFGEGFRAFVTDWDKVTATVAGLTLLAVGVYSAKNATAVAGRYIEARLGKPSLVRETSRITVLEALKHPIKVGKRLTSKAQDALEGVVLSPQLEARVRDIAIATRNTKKNKSLYRNILMYGPPGTGKTLFAKKLAVHSGMDFAIMTGGDVAPMGREGVTAMHKLFDWANTSRRGLLLFVDEADAFLRKRATEKISEDLRATLNAFLHRTGQHSNKFMLVLASNQPEQFDWAINDRIDEMVNFELPRLEERERLVRMYFDQHVLKPATEGKQRLKLAQFDYGKKCSEIARLTEGMSGREISQLAVAWQAAAYASEDGVLTEAMMDARVADAVQQHRQKMEWLKTEGAEANKETARNPLLPFPKGTPVLHVRKKKKKKGKVLVASPVESSPWCQGGAAASACCGSRGFKVHQENKMASKRQKQLNLLKDPLCPSAKGLWEPWGLSKPDTPIHLNLWGLCSSRGISHPLSPGPAHDTAPCSPELPFRELLSSGAEPWTGGAVVFMGYVDLWGIVLKMVQISVLLEWEIFPLFLLCAKGLAFPAFPAFPALLGTGHKRLMLLSAELNSEIFCFQISFGSWSFPVFPTSRSQTGENLSQKLGGSHSPSSELSPHLASL</sequence>
<dbReference type="InterPro" id="IPR003959">
    <property type="entry name" value="ATPase_AAA_core"/>
</dbReference>
<evidence type="ECO:0000256" key="10">
    <source>
        <dbReference type="ARBA" id="ARBA00023271"/>
    </source>
</evidence>
<dbReference type="PANTHER" id="PTHR23075:SF0">
    <property type="entry name" value="ATPASE FAMILY AAA DOMAIN-CONTAINING PROTEIN 3"/>
    <property type="match status" value="1"/>
</dbReference>
<dbReference type="PANTHER" id="PTHR23075">
    <property type="entry name" value="PUTATIVE ATP-ASE"/>
    <property type="match status" value="1"/>
</dbReference>
<evidence type="ECO:0000259" key="14">
    <source>
        <dbReference type="SMART" id="SM00382"/>
    </source>
</evidence>
<evidence type="ECO:0000256" key="7">
    <source>
        <dbReference type="ARBA" id="ARBA00023054"/>
    </source>
</evidence>
<keyword evidence="13" id="KW-1133">Transmembrane helix</keyword>
<evidence type="ECO:0000256" key="6">
    <source>
        <dbReference type="ARBA" id="ARBA00022840"/>
    </source>
</evidence>
<feature type="region of interest" description="Disordered" evidence="12">
    <location>
        <begin position="652"/>
        <end position="676"/>
    </location>
</feature>
<protein>
    <recommendedName>
        <fullName evidence="14">AAA+ ATPase domain-containing protein</fullName>
    </recommendedName>
</protein>